<dbReference type="PATRIC" id="fig|157838.3.peg.3865"/>
<comment type="caution">
    <text evidence="1">The sequence shown here is derived from an EMBL/GenBank/DDBJ whole genome shotgun (WGS) entry which is preliminary data.</text>
</comment>
<keyword evidence="2" id="KW-1185">Reference proteome</keyword>
<dbReference type="STRING" id="157838.AN964_17455"/>
<name>A0A0Q3TM92_9BACI</name>
<dbReference type="Pfam" id="PF04328">
    <property type="entry name" value="Sel_put"/>
    <property type="match status" value="1"/>
</dbReference>
<dbReference type="InterPro" id="IPR007423">
    <property type="entry name" value="Sel_put"/>
</dbReference>
<dbReference type="OrthoDB" id="9814284at2"/>
<dbReference type="PANTHER" id="PTHR38453:SF1">
    <property type="entry name" value="CYTOPLASMIC PROTEIN"/>
    <property type="match status" value="1"/>
</dbReference>
<gene>
    <name evidence="1" type="ORF">AN964_17455</name>
</gene>
<sequence length="64" mass="7634">MNSLAATFKKIQCNIKVIFGLPNYDQYVEHQKRKHPNEPIMSEKEYYMFALKEKYESGKVNRCC</sequence>
<evidence type="ECO:0008006" key="3">
    <source>
        <dbReference type="Google" id="ProtNLM"/>
    </source>
</evidence>
<evidence type="ECO:0000313" key="1">
    <source>
        <dbReference type="EMBL" id="KQL55118.1"/>
    </source>
</evidence>
<dbReference type="EMBL" id="LJJC01000004">
    <property type="protein sequence ID" value="KQL55118.1"/>
    <property type="molecule type" value="Genomic_DNA"/>
</dbReference>
<proteinExistence type="predicted"/>
<reference evidence="1 2" key="1">
    <citation type="submission" date="2015-09" db="EMBL/GenBank/DDBJ databases">
        <title>Genome sequencing project for genomic taxonomy and phylogenomics of Bacillus-like bacteria.</title>
        <authorList>
            <person name="Liu B."/>
            <person name="Wang J."/>
            <person name="Zhu Y."/>
            <person name="Liu G."/>
            <person name="Chen Q."/>
            <person name="Chen Z."/>
            <person name="Lan J."/>
            <person name="Che J."/>
            <person name="Ge C."/>
            <person name="Shi H."/>
            <person name="Pan Z."/>
            <person name="Liu X."/>
        </authorList>
    </citation>
    <scope>NUCLEOTIDE SEQUENCE [LARGE SCALE GENOMIC DNA]</scope>
    <source>
        <strain evidence="1 2">LMG 18435</strain>
    </source>
</reference>
<dbReference type="PANTHER" id="PTHR38453">
    <property type="entry name" value="CYTOPLASMIC PROTEIN-RELATED"/>
    <property type="match status" value="1"/>
</dbReference>
<dbReference type="Proteomes" id="UP000051888">
    <property type="component" value="Unassembled WGS sequence"/>
</dbReference>
<dbReference type="AlphaFoldDB" id="A0A0Q3TM92"/>
<protein>
    <recommendedName>
        <fullName evidence="3">Selenoprotein</fullName>
    </recommendedName>
</protein>
<evidence type="ECO:0000313" key="2">
    <source>
        <dbReference type="Proteomes" id="UP000051888"/>
    </source>
</evidence>
<organism evidence="1 2">
    <name type="scientific">Heyndrickxia shackletonii</name>
    <dbReference type="NCBI Taxonomy" id="157838"/>
    <lineage>
        <taxon>Bacteria</taxon>
        <taxon>Bacillati</taxon>
        <taxon>Bacillota</taxon>
        <taxon>Bacilli</taxon>
        <taxon>Bacillales</taxon>
        <taxon>Bacillaceae</taxon>
        <taxon>Heyndrickxia</taxon>
    </lineage>
</organism>
<accession>A0A0Q3TM92</accession>
<dbReference type="RefSeq" id="WP_055740913.1">
    <property type="nucleotide sequence ID" value="NZ_JAAIWL010000006.1"/>
</dbReference>